<dbReference type="HOGENOM" id="CLU_2656162_0_0_1"/>
<feature type="compositionally biased region" description="Basic and acidic residues" evidence="1">
    <location>
        <begin position="28"/>
        <end position="63"/>
    </location>
</feature>
<sequence length="76" mass="8597">MKKVASLGVKTLDEDGFLNLIGTREGKLDAKAQEKQKQEEEKIKQAARDMERREREATKEAKKQSAGNARYAIYLG</sequence>
<reference evidence="2 3" key="1">
    <citation type="journal article" date="2013" name="J. Biotechnol.">
        <title>Establishment and interpretation of the genome sequence of the phytopathogenic fungus Rhizoctonia solani AG1-IB isolate 7/3/14.</title>
        <authorList>
            <person name="Wibberg D.W."/>
            <person name="Jelonek L.J."/>
            <person name="Rupp O.R."/>
            <person name="Hennig M.H."/>
            <person name="Eikmeyer F.E."/>
            <person name="Goesmann A.G."/>
            <person name="Hartmann A.H."/>
            <person name="Borriss R.B."/>
            <person name="Grosch R.G."/>
            <person name="Puehler A.P."/>
            <person name="Schlueter A.S."/>
        </authorList>
    </citation>
    <scope>NUCLEOTIDE SEQUENCE [LARGE SCALE GENOMIC DNA]</scope>
    <source>
        <strain evidence="3">AG1-IB / isolate 7/3/14</strain>
    </source>
</reference>
<evidence type="ECO:0000313" key="3">
    <source>
        <dbReference type="Proteomes" id="UP000012065"/>
    </source>
</evidence>
<name>M5BWZ0_THACB</name>
<accession>M5BWZ0</accession>
<comment type="caution">
    <text evidence="2">The sequence shown here is derived from an EMBL/GenBank/DDBJ whole genome shotgun (WGS) entry which is preliminary data.</text>
</comment>
<protein>
    <submittedName>
        <fullName evidence="2">Uncharacterized protein</fullName>
    </submittedName>
</protein>
<dbReference type="EMBL" id="CAOJ01002989">
    <property type="protein sequence ID" value="CCO28227.1"/>
    <property type="molecule type" value="Genomic_DNA"/>
</dbReference>
<proteinExistence type="predicted"/>
<gene>
    <name evidence="2" type="ORF">BN14_02220</name>
</gene>
<dbReference type="AlphaFoldDB" id="M5BWZ0"/>
<organism evidence="2 3">
    <name type="scientific">Thanatephorus cucumeris (strain AG1-IB / isolate 7/3/14)</name>
    <name type="common">Lettuce bottom rot fungus</name>
    <name type="synonym">Rhizoctonia solani</name>
    <dbReference type="NCBI Taxonomy" id="1108050"/>
    <lineage>
        <taxon>Eukaryota</taxon>
        <taxon>Fungi</taxon>
        <taxon>Dikarya</taxon>
        <taxon>Basidiomycota</taxon>
        <taxon>Agaricomycotina</taxon>
        <taxon>Agaricomycetes</taxon>
        <taxon>Cantharellales</taxon>
        <taxon>Ceratobasidiaceae</taxon>
        <taxon>Rhizoctonia</taxon>
        <taxon>Rhizoctonia solani AG-1</taxon>
    </lineage>
</organism>
<evidence type="ECO:0000313" key="2">
    <source>
        <dbReference type="EMBL" id="CCO28227.1"/>
    </source>
</evidence>
<evidence type="ECO:0000256" key="1">
    <source>
        <dbReference type="SAM" id="MobiDB-lite"/>
    </source>
</evidence>
<feature type="region of interest" description="Disordered" evidence="1">
    <location>
        <begin position="28"/>
        <end position="76"/>
    </location>
</feature>
<dbReference type="Proteomes" id="UP000012065">
    <property type="component" value="Unassembled WGS sequence"/>
</dbReference>